<dbReference type="EMBL" id="CP065047">
    <property type="protein sequence ID" value="QPI37207.1"/>
    <property type="molecule type" value="Genomic_DNA"/>
</dbReference>
<dbReference type="Proteomes" id="UP000465306">
    <property type="component" value="Unassembled WGS sequence"/>
</dbReference>
<protein>
    <recommendedName>
        <fullName evidence="5">VOC domain-containing protein</fullName>
    </recommendedName>
</protein>
<dbReference type="Gene3D" id="3.10.180.10">
    <property type="entry name" value="2,3-Dihydroxybiphenyl 1,2-Dioxygenase, domain 1"/>
    <property type="match status" value="1"/>
</dbReference>
<dbReference type="EMBL" id="BLKU01000005">
    <property type="protein sequence ID" value="GFG66701.1"/>
    <property type="molecule type" value="Genomic_DNA"/>
</dbReference>
<evidence type="ECO:0000313" key="3">
    <source>
        <dbReference type="Proteomes" id="UP000465306"/>
    </source>
</evidence>
<gene>
    <name evidence="2" type="ORF">I2456_22850</name>
    <name evidence="1" type="ORF">MKUB_41910</name>
</gene>
<reference evidence="1" key="2">
    <citation type="submission" date="2020-02" db="EMBL/GenBank/DDBJ databases">
        <authorList>
            <person name="Matsumoto Y."/>
            <person name="Kinjo T."/>
            <person name="Motooka D."/>
            <person name="Nabeya D."/>
            <person name="Jung N."/>
            <person name="Uechi K."/>
            <person name="Horii T."/>
            <person name="Iida T."/>
            <person name="Fujita J."/>
            <person name="Nakamura S."/>
        </authorList>
    </citation>
    <scope>NUCLEOTIDE SEQUENCE</scope>
    <source>
        <strain evidence="1">JCM 13573</strain>
    </source>
</reference>
<evidence type="ECO:0008006" key="5">
    <source>
        <dbReference type="Google" id="ProtNLM"/>
    </source>
</evidence>
<dbReference type="Proteomes" id="UP000663583">
    <property type="component" value="Chromosome"/>
</dbReference>
<evidence type="ECO:0000313" key="4">
    <source>
        <dbReference type="Proteomes" id="UP000663583"/>
    </source>
</evidence>
<organism evidence="2 4">
    <name type="scientific">Mycobacterium kubicae</name>
    <dbReference type="NCBI Taxonomy" id="120959"/>
    <lineage>
        <taxon>Bacteria</taxon>
        <taxon>Bacillati</taxon>
        <taxon>Actinomycetota</taxon>
        <taxon>Actinomycetes</taxon>
        <taxon>Mycobacteriales</taxon>
        <taxon>Mycobacteriaceae</taxon>
        <taxon>Mycobacterium</taxon>
        <taxon>Mycobacterium simiae complex</taxon>
    </lineage>
</organism>
<reference evidence="1 3" key="1">
    <citation type="journal article" date="2019" name="Emerg. Microbes Infect.">
        <title>Comprehensive subspecies identification of 175 nontuberculous mycobacteria species based on 7547 genomic profiles.</title>
        <authorList>
            <person name="Matsumoto Y."/>
            <person name="Kinjo T."/>
            <person name="Motooka D."/>
            <person name="Nabeya D."/>
            <person name="Jung N."/>
            <person name="Uechi K."/>
            <person name="Horii T."/>
            <person name="Iida T."/>
            <person name="Fujita J."/>
            <person name="Nakamura S."/>
        </authorList>
    </citation>
    <scope>NUCLEOTIDE SEQUENCE [LARGE SCALE GENOMIC DNA]</scope>
    <source>
        <strain evidence="1 3">JCM 13573</strain>
    </source>
</reference>
<evidence type="ECO:0000313" key="2">
    <source>
        <dbReference type="EMBL" id="QPI37207.1"/>
    </source>
</evidence>
<name>A0AAX1J9H3_9MYCO</name>
<dbReference type="KEGG" id="mku:I2456_22850"/>
<accession>A0AAX1J9H3</accession>
<evidence type="ECO:0000313" key="1">
    <source>
        <dbReference type="EMBL" id="GFG66701.1"/>
    </source>
</evidence>
<dbReference type="AlphaFoldDB" id="A0AAX1J9H3"/>
<proteinExistence type="predicted"/>
<reference evidence="2" key="3">
    <citation type="submission" date="2020-11" db="EMBL/GenBank/DDBJ databases">
        <title>Intraspecies plasmid and genomic variation of Mycobacterium kubicae revealed by the complete genome sequences of two clinical isolates.</title>
        <authorList>
            <person name="Hendrix J.R."/>
            <person name="Epperson L.E."/>
            <person name="Honda J.R."/>
            <person name="Strong M."/>
        </authorList>
    </citation>
    <scope>NUCLEOTIDE SEQUENCE</scope>
    <source>
        <strain evidence="2">JCM 13573</strain>
    </source>
</reference>
<dbReference type="SUPFAM" id="SSF54593">
    <property type="entry name" value="Glyoxalase/Bleomycin resistance protein/Dihydroxybiphenyl dioxygenase"/>
    <property type="match status" value="1"/>
</dbReference>
<keyword evidence="3" id="KW-1185">Reference proteome</keyword>
<sequence length="145" mass="15888">MNERSQPPQGPPQLHHVVFAVEPQRHTTVAEMFTRLGFAFESLELTEMGLRVHLDWHRGIELISPLPGSTAAVAASVQEFLANHGDGVYTVVIRVPQASDAHAVAGQYGATVRFQQHFEGDGSHLEEIDLSVMNLALTLLDTNLP</sequence>
<dbReference type="InterPro" id="IPR029068">
    <property type="entry name" value="Glyas_Bleomycin-R_OHBP_Dase"/>
</dbReference>